<evidence type="ECO:0000313" key="1">
    <source>
        <dbReference type="EMBL" id="TEB39260.1"/>
    </source>
</evidence>
<proteinExistence type="predicted"/>
<dbReference type="Pfam" id="PF01501">
    <property type="entry name" value="Glyco_transf_8"/>
    <property type="match status" value="1"/>
</dbReference>
<dbReference type="InterPro" id="IPR029044">
    <property type="entry name" value="Nucleotide-diphossugar_trans"/>
</dbReference>
<dbReference type="Proteomes" id="UP000298030">
    <property type="component" value="Unassembled WGS sequence"/>
</dbReference>
<dbReference type="InterPro" id="IPR002495">
    <property type="entry name" value="Glyco_trans_8"/>
</dbReference>
<dbReference type="GO" id="GO:0016757">
    <property type="term" value="F:glycosyltransferase activity"/>
    <property type="evidence" value="ECO:0007669"/>
    <property type="project" value="InterPro"/>
</dbReference>
<comment type="caution">
    <text evidence="1">The sequence shown here is derived from an EMBL/GenBank/DDBJ whole genome shotgun (WGS) entry which is preliminary data.</text>
</comment>
<dbReference type="PANTHER" id="PTHR11183">
    <property type="entry name" value="GLYCOGENIN SUBFAMILY MEMBER"/>
    <property type="match status" value="1"/>
</dbReference>
<accession>A0A4Y7TYK4</accession>
<organism evidence="1 2">
    <name type="scientific">Coprinellus micaceus</name>
    <name type="common">Glistening ink-cap mushroom</name>
    <name type="synonym">Coprinus micaceus</name>
    <dbReference type="NCBI Taxonomy" id="71717"/>
    <lineage>
        <taxon>Eukaryota</taxon>
        <taxon>Fungi</taxon>
        <taxon>Dikarya</taxon>
        <taxon>Basidiomycota</taxon>
        <taxon>Agaricomycotina</taxon>
        <taxon>Agaricomycetes</taxon>
        <taxon>Agaricomycetidae</taxon>
        <taxon>Agaricales</taxon>
        <taxon>Agaricineae</taxon>
        <taxon>Psathyrellaceae</taxon>
        <taxon>Coprinellus</taxon>
    </lineage>
</organism>
<evidence type="ECO:0000313" key="2">
    <source>
        <dbReference type="Proteomes" id="UP000298030"/>
    </source>
</evidence>
<protein>
    <submittedName>
        <fullName evidence="1">Nucleotide-diphospho-sugar transferase</fullName>
    </submittedName>
</protein>
<dbReference type="AlphaFoldDB" id="A0A4Y7TYK4"/>
<reference evidence="1 2" key="1">
    <citation type="journal article" date="2019" name="Nat. Ecol. Evol.">
        <title>Megaphylogeny resolves global patterns of mushroom evolution.</title>
        <authorList>
            <person name="Varga T."/>
            <person name="Krizsan K."/>
            <person name="Foldi C."/>
            <person name="Dima B."/>
            <person name="Sanchez-Garcia M."/>
            <person name="Sanchez-Ramirez S."/>
            <person name="Szollosi G.J."/>
            <person name="Szarkandi J.G."/>
            <person name="Papp V."/>
            <person name="Albert L."/>
            <person name="Andreopoulos W."/>
            <person name="Angelini C."/>
            <person name="Antonin V."/>
            <person name="Barry K.W."/>
            <person name="Bougher N.L."/>
            <person name="Buchanan P."/>
            <person name="Buyck B."/>
            <person name="Bense V."/>
            <person name="Catcheside P."/>
            <person name="Chovatia M."/>
            <person name="Cooper J."/>
            <person name="Damon W."/>
            <person name="Desjardin D."/>
            <person name="Finy P."/>
            <person name="Geml J."/>
            <person name="Haridas S."/>
            <person name="Hughes K."/>
            <person name="Justo A."/>
            <person name="Karasinski D."/>
            <person name="Kautmanova I."/>
            <person name="Kiss B."/>
            <person name="Kocsube S."/>
            <person name="Kotiranta H."/>
            <person name="LaButti K.M."/>
            <person name="Lechner B.E."/>
            <person name="Liimatainen K."/>
            <person name="Lipzen A."/>
            <person name="Lukacs Z."/>
            <person name="Mihaltcheva S."/>
            <person name="Morgado L.N."/>
            <person name="Niskanen T."/>
            <person name="Noordeloos M.E."/>
            <person name="Ohm R.A."/>
            <person name="Ortiz-Santana B."/>
            <person name="Ovrebo C."/>
            <person name="Racz N."/>
            <person name="Riley R."/>
            <person name="Savchenko A."/>
            <person name="Shiryaev A."/>
            <person name="Soop K."/>
            <person name="Spirin V."/>
            <person name="Szebenyi C."/>
            <person name="Tomsovsky M."/>
            <person name="Tulloss R.E."/>
            <person name="Uehling J."/>
            <person name="Grigoriev I.V."/>
            <person name="Vagvolgyi C."/>
            <person name="Papp T."/>
            <person name="Martin F.M."/>
            <person name="Miettinen O."/>
            <person name="Hibbett D.S."/>
            <person name="Nagy L.G."/>
        </authorList>
    </citation>
    <scope>NUCLEOTIDE SEQUENCE [LARGE SCALE GENOMIC DNA]</scope>
    <source>
        <strain evidence="1 2">FP101781</strain>
    </source>
</reference>
<dbReference type="EMBL" id="QPFP01000002">
    <property type="protein sequence ID" value="TEB39260.1"/>
    <property type="molecule type" value="Genomic_DNA"/>
</dbReference>
<gene>
    <name evidence="1" type="ORF">FA13DRAFT_1751689</name>
</gene>
<dbReference type="OrthoDB" id="2014201at2759"/>
<dbReference type="CDD" id="cd02537">
    <property type="entry name" value="GT8_Glycogenin"/>
    <property type="match status" value="1"/>
</dbReference>
<sequence length="296" mass="34244">MAAGPRRFAYVTLLTRNSYLPGLLVLWFSLREVESRYPLVVMVTHTLPLDARDLLRKVDIRMIEAEPVRPAFEHYLATSDFRFADTWTKLRGFELVEFDRIVLLDCDMVVRRNMDDLFTLALSRDEIAAVHVCACNPYDIKHYPKDWIPQNCAHSATSTPTSPPPKVAEEPRPCQQLNSGTLVVQPSHQLFQTVCRVLQDETAVRTFTFPDQDLLATAFHGKWIPLPCYGTEEEVRCIHYILADKPWRARTPPRQEFVKTHGWWWDMFDRMVSALEDVDPEAARWTRTQVDKGGKV</sequence>
<dbReference type="Gene3D" id="3.90.550.10">
    <property type="entry name" value="Spore Coat Polysaccharide Biosynthesis Protein SpsA, Chain A"/>
    <property type="match status" value="1"/>
</dbReference>
<dbReference type="STRING" id="71717.A0A4Y7TYK4"/>
<keyword evidence="2" id="KW-1185">Reference proteome</keyword>
<dbReference type="InterPro" id="IPR050587">
    <property type="entry name" value="GNT1/Glycosyltrans_8"/>
</dbReference>
<keyword evidence="1" id="KW-0808">Transferase</keyword>
<name>A0A4Y7TYK4_COPMI</name>
<dbReference type="SUPFAM" id="SSF53448">
    <property type="entry name" value="Nucleotide-diphospho-sugar transferases"/>
    <property type="match status" value="1"/>
</dbReference>